<name>A0ABT3Y948_9FLAO</name>
<accession>A0ABT3Y948</accession>
<evidence type="ECO:0000313" key="1">
    <source>
        <dbReference type="EMBL" id="MCX8534700.1"/>
    </source>
</evidence>
<sequence>MPNFPVRNNPCEKIKVQRTDTEFNNKITDLEGKTNLKKETGYIQKWGGDYVYKDNAGSTNNANTLSLPSVETNTYIKGFIHTHVNNYKFLDDQGYETDKNGIKMFSPADIAYFMDLVKNAKETGQPLNDVYGIMVSNLGNYQIRFTGNEYQIKTFTDAQKEAHRKPFEDFMTRNGIKMQQI</sequence>
<proteinExistence type="predicted"/>
<protein>
    <submittedName>
        <fullName evidence="1">Uncharacterized protein</fullName>
    </submittedName>
</protein>
<evidence type="ECO:0000313" key="2">
    <source>
        <dbReference type="Proteomes" id="UP001070176"/>
    </source>
</evidence>
<dbReference type="EMBL" id="JAOVZV010000036">
    <property type="protein sequence ID" value="MCX8534700.1"/>
    <property type="molecule type" value="Genomic_DNA"/>
</dbReference>
<keyword evidence="2" id="KW-1185">Reference proteome</keyword>
<gene>
    <name evidence="1" type="ORF">OEA66_20345</name>
</gene>
<dbReference type="Proteomes" id="UP001070176">
    <property type="component" value="Unassembled WGS sequence"/>
</dbReference>
<organism evidence="1 2">
    <name type="scientific">Chryseobacterium luquanense</name>
    <dbReference type="NCBI Taxonomy" id="2983766"/>
    <lineage>
        <taxon>Bacteria</taxon>
        <taxon>Pseudomonadati</taxon>
        <taxon>Bacteroidota</taxon>
        <taxon>Flavobacteriia</taxon>
        <taxon>Flavobacteriales</taxon>
        <taxon>Weeksellaceae</taxon>
        <taxon>Chryseobacterium group</taxon>
        <taxon>Chryseobacterium</taxon>
    </lineage>
</organism>
<comment type="caution">
    <text evidence="1">The sequence shown here is derived from an EMBL/GenBank/DDBJ whole genome shotgun (WGS) entry which is preliminary data.</text>
</comment>
<reference evidence="1" key="1">
    <citation type="submission" date="2022-10" db="EMBL/GenBank/DDBJ databases">
        <title>Chryseobacterium sp. nov., a novel bacterial species.</title>
        <authorList>
            <person name="Cao Y."/>
        </authorList>
    </citation>
    <scope>NUCLEOTIDE SEQUENCE</scope>
    <source>
        <strain evidence="1">KC 927</strain>
    </source>
</reference>
<dbReference type="RefSeq" id="WP_267283128.1">
    <property type="nucleotide sequence ID" value="NZ_JAOVZV010000036.1"/>
</dbReference>